<feature type="signal peptide" evidence="1">
    <location>
        <begin position="1"/>
        <end position="26"/>
    </location>
</feature>
<feature type="chain" id="PRO_5007824343" evidence="1">
    <location>
        <begin position="27"/>
        <end position="108"/>
    </location>
</feature>
<keyword evidence="1" id="KW-0732">Signal</keyword>
<reference evidence="2" key="2">
    <citation type="journal article" date="2017" name="J. Med. Entomol.">
        <title>Transcriptome Analysis of the Triatoma infestans (Hemiptera: Reduviidae) Integument.</title>
        <authorList>
            <person name="Calderon-Fernandez G.M."/>
            <person name="Moriconi D.E."/>
            <person name="Dulbecco A.B."/>
            <person name="Juarez M.P."/>
        </authorList>
    </citation>
    <scope>NUCLEOTIDE SEQUENCE</scope>
    <source>
        <strain evidence="2">Int1</strain>
        <tissue evidence="2">Integument</tissue>
    </source>
</reference>
<evidence type="ECO:0000313" key="2">
    <source>
        <dbReference type="EMBL" id="JAS01169.1"/>
    </source>
</evidence>
<name>A0A161MQZ2_TRIIF</name>
<accession>A0A161MQZ2</accession>
<organism evidence="2">
    <name type="scientific">Triatoma infestans</name>
    <name type="common">Assassin bug</name>
    <dbReference type="NCBI Taxonomy" id="30076"/>
    <lineage>
        <taxon>Eukaryota</taxon>
        <taxon>Metazoa</taxon>
        <taxon>Ecdysozoa</taxon>
        <taxon>Arthropoda</taxon>
        <taxon>Hexapoda</taxon>
        <taxon>Insecta</taxon>
        <taxon>Pterygota</taxon>
        <taxon>Neoptera</taxon>
        <taxon>Paraneoptera</taxon>
        <taxon>Hemiptera</taxon>
        <taxon>Heteroptera</taxon>
        <taxon>Panheteroptera</taxon>
        <taxon>Cimicomorpha</taxon>
        <taxon>Reduviidae</taxon>
        <taxon>Triatominae</taxon>
        <taxon>Triatoma</taxon>
    </lineage>
</organism>
<dbReference type="EMBL" id="GEMB01002009">
    <property type="protein sequence ID" value="JAS01169.1"/>
    <property type="molecule type" value="Transcribed_RNA"/>
</dbReference>
<protein>
    <submittedName>
        <fullName evidence="2">Lian-aa1 retrotransposon protein</fullName>
    </submittedName>
</protein>
<feature type="non-terminal residue" evidence="2">
    <location>
        <position position="1"/>
    </location>
</feature>
<dbReference type="AlphaFoldDB" id="A0A161MQZ2"/>
<reference evidence="2" key="1">
    <citation type="submission" date="2016-04" db="EMBL/GenBank/DDBJ databases">
        <authorList>
            <person name="Calderon-Fernandez G.M.Sr."/>
        </authorList>
    </citation>
    <scope>NUCLEOTIDE SEQUENCE</scope>
    <source>
        <strain evidence="2">Int1</strain>
        <tissue evidence="2">Integument</tissue>
    </source>
</reference>
<proteinExistence type="predicted"/>
<sequence>IPLSLSLVPSLLWRVIWHMSVRLAVMENFTAIILMDEHSGLSAVQMFIGGPDRAISETLLCLSRSSLGHLVGSLTGHCGLRRHLYVMGLMPDQFCRVCETEEDTLIHL</sequence>
<evidence type="ECO:0000256" key="1">
    <source>
        <dbReference type="SAM" id="SignalP"/>
    </source>
</evidence>